<organism evidence="12 13">
    <name type="scientific">Micromonospora zhanjiangensis</name>
    <dbReference type="NCBI Taxonomy" id="1522057"/>
    <lineage>
        <taxon>Bacteria</taxon>
        <taxon>Bacillati</taxon>
        <taxon>Actinomycetota</taxon>
        <taxon>Actinomycetes</taxon>
        <taxon>Micromonosporales</taxon>
        <taxon>Micromonosporaceae</taxon>
        <taxon>Micromonospora</taxon>
    </lineage>
</organism>
<comment type="caution">
    <text evidence="12">The sequence shown here is derived from an EMBL/GenBank/DDBJ whole genome shotgun (WGS) entry which is preliminary data.</text>
</comment>
<dbReference type="InterPro" id="IPR008930">
    <property type="entry name" value="Terpenoid_cyclase/PrenylTrfase"/>
</dbReference>
<evidence type="ECO:0000256" key="1">
    <source>
        <dbReference type="ARBA" id="ARBA00001947"/>
    </source>
</evidence>
<dbReference type="Pfam" id="PF00432">
    <property type="entry name" value="Prenyltrans"/>
    <property type="match status" value="3"/>
</dbReference>
<evidence type="ECO:0000256" key="9">
    <source>
        <dbReference type="ARBA" id="ARBA00032766"/>
    </source>
</evidence>
<reference evidence="13" key="1">
    <citation type="journal article" date="2019" name="Int. J. Syst. Evol. Microbiol.">
        <title>The Global Catalogue of Microorganisms (GCM) 10K type strain sequencing project: providing services to taxonomists for standard genome sequencing and annotation.</title>
        <authorList>
            <consortium name="The Broad Institute Genomics Platform"/>
            <consortium name="The Broad Institute Genome Sequencing Center for Infectious Disease"/>
            <person name="Wu L."/>
            <person name="Ma J."/>
        </authorList>
    </citation>
    <scope>NUCLEOTIDE SEQUENCE [LARGE SCALE GENOMIC DNA]</scope>
    <source>
        <strain evidence="13">2902at01</strain>
    </source>
</reference>
<dbReference type="Gene3D" id="1.50.10.20">
    <property type="match status" value="3"/>
</dbReference>
<dbReference type="SUPFAM" id="SSF48239">
    <property type="entry name" value="Terpenoid cyclases/Protein prenyltransferases"/>
    <property type="match status" value="2"/>
</dbReference>
<keyword evidence="7" id="KW-0862">Zinc</keyword>
<dbReference type="EMBL" id="JBHSBN010000001">
    <property type="protein sequence ID" value="MFC4104479.1"/>
    <property type="molecule type" value="Genomic_DNA"/>
</dbReference>
<protein>
    <recommendedName>
        <fullName evidence="8">Geranylgeranyl transferase type II subunit beta</fullName>
    </recommendedName>
    <alternativeName>
        <fullName evidence="9">Type II protein geranyl-geranyltransferase subunit beta</fullName>
    </alternativeName>
</protein>
<evidence type="ECO:0000259" key="11">
    <source>
        <dbReference type="PROSITE" id="PS50206"/>
    </source>
</evidence>
<gene>
    <name evidence="12" type="ORF">ACFOX0_00800</name>
</gene>
<comment type="cofactor">
    <cofactor evidence="1">
        <name>Zn(2+)</name>
        <dbReference type="ChEBI" id="CHEBI:29105"/>
    </cofactor>
</comment>
<name>A0ABV8KEK5_9ACTN</name>
<feature type="region of interest" description="Disordered" evidence="10">
    <location>
        <begin position="1"/>
        <end position="50"/>
    </location>
</feature>
<feature type="region of interest" description="Disordered" evidence="10">
    <location>
        <begin position="492"/>
        <end position="524"/>
    </location>
</feature>
<evidence type="ECO:0000313" key="12">
    <source>
        <dbReference type="EMBL" id="MFC4104479.1"/>
    </source>
</evidence>
<accession>A0ABV8KEK5</accession>
<sequence>MSAPTVRSGPASDAVAVPAGGPSIRAGGGLPTADGRVRATPDGGGLSTVDGGARVPEADLWCSYAAVRTLRWLGGAPADPDAVAAFLLGRRNADGGYAWQRGLPSDIWATYYCTQSLVDLGRPVPDTDRLADWLPRLRAADGGFGMSPGQPPDVWATYYATRTYAEVLGVPVPDVPGLGRWLASCQHERAGVAWQPGSRQPDVRAGYYAALAWRAAAGSAPVPVHRAGLVDWLRQRQDDSGGMAFTPGAQPCSWAAFRGVRALAALGAAPADPAGLRRWLAARRLSDGGYERWTGYGRTDVWSCFTTVGALQTLANEAPVPARPDDRADLPDLPDLPDRARLVDLVRGYQLPGSGFTYRAPEAAGDSLATAATLLRTQPGDQRAGSLADWLRAAQLPYEDGVMYMPGRGAEMRCTLWAVAALRAHGRRLDVDRLRGWLRDLQNVDGGFGYWHGRGSDLTSTVSALETAYLAGLDLAATLDVPAVRRFLTGPANPHLPGPLRADPAAGPGHTGTSPAAGPTGPTVIGTAQTARALALLGEPGRGRDLAGTLTRWASPLGGYAAVARAVPDLLSTYQAVLTSTVFGLPVDRPALHRFLAKVRAGTGYAWSPLSREPAGPLAGCLGAALAAFVDDDAPAGGALPRLNL</sequence>
<dbReference type="InterPro" id="IPR045089">
    <property type="entry name" value="PGGT1B-like"/>
</dbReference>
<proteinExistence type="inferred from homology"/>
<dbReference type="PROSITE" id="PS50206">
    <property type="entry name" value="RHODANESE_3"/>
    <property type="match status" value="1"/>
</dbReference>
<evidence type="ECO:0000256" key="10">
    <source>
        <dbReference type="SAM" id="MobiDB-lite"/>
    </source>
</evidence>
<dbReference type="PANTHER" id="PTHR11774">
    <property type="entry name" value="GERANYLGERANYL TRANSFERASE TYPE BETA SUBUNIT"/>
    <property type="match status" value="1"/>
</dbReference>
<evidence type="ECO:0000256" key="3">
    <source>
        <dbReference type="ARBA" id="ARBA00022602"/>
    </source>
</evidence>
<dbReference type="RefSeq" id="WP_377541417.1">
    <property type="nucleotide sequence ID" value="NZ_JBHSBN010000001.1"/>
</dbReference>
<evidence type="ECO:0000256" key="6">
    <source>
        <dbReference type="ARBA" id="ARBA00022737"/>
    </source>
</evidence>
<feature type="domain" description="Rhodanese" evidence="11">
    <location>
        <begin position="418"/>
        <end position="460"/>
    </location>
</feature>
<evidence type="ECO:0000256" key="2">
    <source>
        <dbReference type="ARBA" id="ARBA00010497"/>
    </source>
</evidence>
<keyword evidence="5" id="KW-0479">Metal-binding</keyword>
<dbReference type="InterPro" id="IPR001330">
    <property type="entry name" value="Prenyltrans"/>
</dbReference>
<evidence type="ECO:0000313" key="13">
    <source>
        <dbReference type="Proteomes" id="UP001595868"/>
    </source>
</evidence>
<dbReference type="PANTHER" id="PTHR11774:SF11">
    <property type="entry name" value="GERANYLGERANYL TRANSFERASE TYPE-2 SUBUNIT BETA"/>
    <property type="match status" value="1"/>
</dbReference>
<dbReference type="InterPro" id="IPR001763">
    <property type="entry name" value="Rhodanese-like_dom"/>
</dbReference>
<dbReference type="CDD" id="cd00688">
    <property type="entry name" value="ISOPREN_C2_like"/>
    <property type="match status" value="2"/>
</dbReference>
<keyword evidence="3" id="KW-0637">Prenyltransferase</keyword>
<evidence type="ECO:0000256" key="8">
    <source>
        <dbReference type="ARBA" id="ARBA00030816"/>
    </source>
</evidence>
<evidence type="ECO:0000256" key="5">
    <source>
        <dbReference type="ARBA" id="ARBA00022723"/>
    </source>
</evidence>
<keyword evidence="13" id="KW-1185">Reference proteome</keyword>
<keyword evidence="6" id="KW-0677">Repeat</keyword>
<evidence type="ECO:0000256" key="4">
    <source>
        <dbReference type="ARBA" id="ARBA00022679"/>
    </source>
</evidence>
<comment type="similarity">
    <text evidence="2">Belongs to the protein prenyltransferase subunit beta family.</text>
</comment>
<keyword evidence="4" id="KW-0808">Transferase</keyword>
<evidence type="ECO:0000256" key="7">
    <source>
        <dbReference type="ARBA" id="ARBA00022833"/>
    </source>
</evidence>
<dbReference type="Proteomes" id="UP001595868">
    <property type="component" value="Unassembled WGS sequence"/>
</dbReference>